<dbReference type="GO" id="GO:0006606">
    <property type="term" value="P:protein import into nucleus"/>
    <property type="evidence" value="ECO:0007669"/>
    <property type="project" value="TreeGrafter"/>
</dbReference>
<evidence type="ECO:0000256" key="1">
    <source>
        <dbReference type="ARBA" id="ARBA00001947"/>
    </source>
</evidence>
<dbReference type="GeneID" id="20656849"/>
<evidence type="ECO:0000256" key="5">
    <source>
        <dbReference type="ARBA" id="ARBA00022723"/>
    </source>
</evidence>
<evidence type="ECO:0000256" key="8">
    <source>
        <dbReference type="ARBA" id="ARBA00022833"/>
    </source>
</evidence>
<dbReference type="Gene3D" id="4.10.1060.10">
    <property type="entry name" value="Zinc finger, RanBP2-type"/>
    <property type="match status" value="1"/>
</dbReference>
<keyword evidence="10" id="KW-0811">Translocation</keyword>
<feature type="compositionally biased region" description="Low complexity" evidence="20">
    <location>
        <begin position="654"/>
        <end position="682"/>
    </location>
</feature>
<feature type="region of interest" description="Disordered" evidence="20">
    <location>
        <begin position="970"/>
        <end position="1083"/>
    </location>
</feature>
<feature type="compositionally biased region" description="Low complexity" evidence="20">
    <location>
        <begin position="429"/>
        <end position="440"/>
    </location>
</feature>
<feature type="compositionally biased region" description="Low complexity" evidence="20">
    <location>
        <begin position="598"/>
        <end position="617"/>
    </location>
</feature>
<keyword evidence="6 19" id="KW-0863">Zinc-finger</keyword>
<feature type="compositionally biased region" description="Low complexity" evidence="20">
    <location>
        <begin position="779"/>
        <end position="800"/>
    </location>
</feature>
<keyword evidence="23" id="KW-1185">Reference proteome</keyword>
<feature type="domain" description="RanBP2-type" evidence="21">
    <location>
        <begin position="454"/>
        <end position="483"/>
    </location>
</feature>
<evidence type="ECO:0000256" key="6">
    <source>
        <dbReference type="ARBA" id="ARBA00022771"/>
    </source>
</evidence>
<comment type="similarity">
    <text evidence="15">Belongs to the NUP153 family.</text>
</comment>
<dbReference type="InterPro" id="IPR036443">
    <property type="entry name" value="Znf_RanBP2_sf"/>
</dbReference>
<proteinExistence type="inferred from homology"/>
<evidence type="ECO:0000256" key="20">
    <source>
        <dbReference type="SAM" id="MobiDB-lite"/>
    </source>
</evidence>
<dbReference type="GO" id="GO:0008270">
    <property type="term" value="F:zinc ion binding"/>
    <property type="evidence" value="ECO:0007669"/>
    <property type="project" value="UniProtKB-KW"/>
</dbReference>
<dbReference type="GO" id="GO:0008139">
    <property type="term" value="F:nuclear localization sequence binding"/>
    <property type="evidence" value="ECO:0007669"/>
    <property type="project" value="TreeGrafter"/>
</dbReference>
<comment type="subcellular location">
    <subcellularLocation>
        <location evidence="2">Nucleus membrane</location>
    </subcellularLocation>
    <subcellularLocation>
        <location evidence="3">Nucleus</location>
        <location evidence="3">Nuclear pore complex</location>
    </subcellularLocation>
</comment>
<dbReference type="PROSITE" id="PS01358">
    <property type="entry name" value="ZF_RANBP2_1"/>
    <property type="match status" value="1"/>
</dbReference>
<feature type="compositionally biased region" description="Low complexity" evidence="20">
    <location>
        <begin position="707"/>
        <end position="725"/>
    </location>
</feature>
<evidence type="ECO:0000256" key="12">
    <source>
        <dbReference type="ARBA" id="ARBA00023132"/>
    </source>
</evidence>
<evidence type="ECO:0000259" key="21">
    <source>
        <dbReference type="PROSITE" id="PS50199"/>
    </source>
</evidence>
<evidence type="ECO:0000256" key="15">
    <source>
        <dbReference type="ARBA" id="ARBA00060842"/>
    </source>
</evidence>
<dbReference type="Proteomes" id="UP000002640">
    <property type="component" value="Unassembled WGS sequence"/>
</dbReference>
<feature type="region of interest" description="Disordered" evidence="20">
    <location>
        <begin position="260"/>
        <end position="295"/>
    </location>
</feature>
<name>G4Z231_PHYSP</name>
<reference evidence="22 23" key="1">
    <citation type="journal article" date="2006" name="Science">
        <title>Phytophthora genome sequences uncover evolutionary origins and mechanisms of pathogenesis.</title>
        <authorList>
            <person name="Tyler B.M."/>
            <person name="Tripathy S."/>
            <person name="Zhang X."/>
            <person name="Dehal P."/>
            <person name="Jiang R.H."/>
            <person name="Aerts A."/>
            <person name="Arredondo F.D."/>
            <person name="Baxter L."/>
            <person name="Bensasson D."/>
            <person name="Beynon J.L."/>
            <person name="Chapman J."/>
            <person name="Damasceno C.M."/>
            <person name="Dorrance A.E."/>
            <person name="Dou D."/>
            <person name="Dickerman A.W."/>
            <person name="Dubchak I.L."/>
            <person name="Garbelotto M."/>
            <person name="Gijzen M."/>
            <person name="Gordon S.G."/>
            <person name="Govers F."/>
            <person name="Grunwald N.J."/>
            <person name="Huang W."/>
            <person name="Ivors K.L."/>
            <person name="Jones R.W."/>
            <person name="Kamoun S."/>
            <person name="Krampis K."/>
            <person name="Lamour K.H."/>
            <person name="Lee M.K."/>
            <person name="McDonald W.H."/>
            <person name="Medina M."/>
            <person name="Meijer H.J."/>
            <person name="Nordberg E.K."/>
            <person name="Maclean D.J."/>
            <person name="Ospina-Giraldo M.D."/>
            <person name="Morris P.F."/>
            <person name="Phuntumart V."/>
            <person name="Putnam N.H."/>
            <person name="Rash S."/>
            <person name="Rose J.K."/>
            <person name="Sakihama Y."/>
            <person name="Salamov A.A."/>
            <person name="Savidor A."/>
            <person name="Scheuring C.F."/>
            <person name="Smith B.M."/>
            <person name="Sobral B.W."/>
            <person name="Terry A."/>
            <person name="Torto-Alalibo T.A."/>
            <person name="Win J."/>
            <person name="Xu Z."/>
            <person name="Zhang H."/>
            <person name="Grigoriev I.V."/>
            <person name="Rokhsar D.S."/>
            <person name="Boore J.L."/>
        </authorList>
    </citation>
    <scope>NUCLEOTIDE SEQUENCE [LARGE SCALE GENOMIC DNA]</scope>
    <source>
        <strain evidence="22 23">P6497</strain>
    </source>
</reference>
<evidence type="ECO:0000256" key="3">
    <source>
        <dbReference type="ARBA" id="ARBA00004567"/>
    </source>
</evidence>
<protein>
    <recommendedName>
        <fullName evidence="16">Nuclear pore complex protein Nup153</fullName>
    </recommendedName>
    <alternativeName>
        <fullName evidence="18">153 kDa nucleoporin</fullName>
    </alternativeName>
    <alternativeName>
        <fullName evidence="17">Nucleoporin Nup153</fullName>
    </alternativeName>
</protein>
<feature type="region of interest" description="Disordered" evidence="20">
    <location>
        <begin position="1"/>
        <end position="42"/>
    </location>
</feature>
<dbReference type="SMART" id="SM00547">
    <property type="entry name" value="ZnF_RBZ"/>
    <property type="match status" value="1"/>
</dbReference>
<gene>
    <name evidence="22" type="ORF">PHYSODRAFT_492606</name>
</gene>
<sequence>MRSQRKRGDKRVFLPGPSQQSKMLRISSSQRRRKSNSPTPHDSALAVIKQKKTITLEEFERLQHQLHEMVEPTPQAQLAMTQAALANGLERPFTRGFPNPTSFPGYVAGSICNQNHGVLVVQDERTRGLETTTKNSVPFGKRPRNRENGPILFSGSALRGQLTREERLMRKPRPSRLLTGAKRDAAARNAYSAAVAEKILSTLNKVQTPLERETQKPTPSTSMSWAKYHLALVDGQNKSLENGMEIDSDDVAPPTTTVPRVAFPQPTQKPTTLSFGNPPKTTLETPAKPTTTTATGVTSLFSPQAVSMTPAPTTKAPVAEQGTVEKIGEFTFTLPIRTEGVNQADANDEDTRVRFMFSPPPSLRDPPLKVSSHKTTAKGNAGAAPFDFMPSSPKVKTTEWVSKAPKAKEPEKPKAAAKKVTAPKDADKPSATASAPATSTNGAVNPLARFMQLKPGQWKCPGCSVLNEATSAKCPCCETAKPGGAPAEKAAAPAAEAPGSISSRGFSFGAPAADAKKDAEKPAAGAITAGGFSFGAPTTESKKESDKPAGTISSSGFSFGVPAADAKKDSEKPSASITSSGFSFSAPVASDKPAASGFSFTAPAASDATPDASTSTAPISFGFSAPTKKSDDAAPSSTVTEKPAAAPSFSFGVTAPSASTTSTSISGGFTFGATSASSSDSTSKGKRKAPEPEECQKAATPSISFGTTAASTTEAAKSSSGFSFGATPEPKQASPKESDRPAKRSAVSFGASNSKPEASTSSFSFGAASKPPQVPAKDAAASTTSAPPFSFGALSSSTTTEKPKESAAPAFSFGTGSTAPTESKPKEATPATTGFTFGSSSSSSSTPAPKPSGQEAKAKASTFSFSASSATSAPATSSATSAPATSTTATSASTASTAGFTFGQSSTAPATSSAPAFGSAPATSSAPGFTFGASTPAAPAAGTSTPPIASAALSSTPCFTFGSSSSAQPAAASSGFGSLPPPTTTFGAPAFGAAASGFGSGPPSSGFRTPSPTPAFGAAPAAPAFGAAPNTAFGATTPAPGFGAPNAGAFGAPADGGFNMGAAPQHAKGRRILKAKTRGRRTS</sequence>
<feature type="region of interest" description="Disordered" evidence="20">
    <location>
        <begin position="357"/>
        <end position="442"/>
    </location>
</feature>
<feature type="compositionally biased region" description="Low complexity" evidence="20">
    <location>
        <begin position="905"/>
        <end position="947"/>
    </location>
</feature>
<feature type="region of interest" description="Disordered" evidence="20">
    <location>
        <begin position="528"/>
        <end position="556"/>
    </location>
</feature>
<dbReference type="PROSITE" id="PS50199">
    <property type="entry name" value="ZF_RANBP2_2"/>
    <property type="match status" value="1"/>
</dbReference>
<dbReference type="InterPro" id="IPR001876">
    <property type="entry name" value="Znf_RanBP2"/>
</dbReference>
<keyword evidence="13" id="KW-0472">Membrane</keyword>
<dbReference type="AlphaFoldDB" id="G4Z231"/>
<accession>G4Z231</accession>
<keyword evidence="4" id="KW-0813">Transport</keyword>
<feature type="compositionally biased region" description="Low complexity" evidence="20">
    <location>
        <begin position="278"/>
        <end position="295"/>
    </location>
</feature>
<dbReference type="InParanoid" id="G4Z231"/>
<dbReference type="InterPro" id="IPR026054">
    <property type="entry name" value="Nucleoporin"/>
</dbReference>
<dbReference type="PANTHER" id="PTHR23193">
    <property type="entry name" value="NUCLEAR PORE COMPLEX PROTEIN NUP"/>
    <property type="match status" value="1"/>
</dbReference>
<keyword evidence="5" id="KW-0479">Metal-binding</keyword>
<keyword evidence="14" id="KW-0539">Nucleus</keyword>
<organism evidence="22 23">
    <name type="scientific">Phytophthora sojae (strain P6497)</name>
    <name type="common">Soybean stem and root rot agent</name>
    <name type="synonym">Phytophthora megasperma f. sp. glycines</name>
    <dbReference type="NCBI Taxonomy" id="1094619"/>
    <lineage>
        <taxon>Eukaryota</taxon>
        <taxon>Sar</taxon>
        <taxon>Stramenopiles</taxon>
        <taxon>Oomycota</taxon>
        <taxon>Peronosporomycetes</taxon>
        <taxon>Peronosporales</taxon>
        <taxon>Peronosporaceae</taxon>
        <taxon>Phytophthora</taxon>
    </lineage>
</organism>
<keyword evidence="9" id="KW-0653">Protein transport</keyword>
<dbReference type="SMR" id="G4Z231"/>
<dbReference type="GO" id="GO:0051028">
    <property type="term" value="P:mRNA transport"/>
    <property type="evidence" value="ECO:0007669"/>
    <property type="project" value="UniProtKB-KW"/>
</dbReference>
<keyword evidence="12" id="KW-0906">Nuclear pore complex</keyword>
<dbReference type="GO" id="GO:0005643">
    <property type="term" value="C:nuclear pore"/>
    <property type="evidence" value="ECO:0007669"/>
    <property type="project" value="UniProtKB-SubCell"/>
</dbReference>
<dbReference type="GO" id="GO:0031965">
    <property type="term" value="C:nuclear membrane"/>
    <property type="evidence" value="ECO:0007669"/>
    <property type="project" value="UniProtKB-SubCell"/>
</dbReference>
<feature type="compositionally biased region" description="Basic residues" evidence="20">
    <location>
        <begin position="1067"/>
        <end position="1083"/>
    </location>
</feature>
<evidence type="ECO:0000256" key="18">
    <source>
        <dbReference type="ARBA" id="ARBA00079437"/>
    </source>
</evidence>
<feature type="region of interest" description="Disordered" evidence="20">
    <location>
        <begin position="133"/>
        <end position="153"/>
    </location>
</feature>
<dbReference type="PANTHER" id="PTHR23193:SF23">
    <property type="entry name" value="NUCLEAR PORE COMPLEX PROTEIN NUP153"/>
    <property type="match status" value="1"/>
</dbReference>
<evidence type="ECO:0000256" key="9">
    <source>
        <dbReference type="ARBA" id="ARBA00022927"/>
    </source>
</evidence>
<dbReference type="GO" id="GO:0003677">
    <property type="term" value="F:DNA binding"/>
    <property type="evidence" value="ECO:0007669"/>
    <property type="project" value="UniProtKB-KW"/>
</dbReference>
<feature type="region of interest" description="Disordered" evidence="20">
    <location>
        <begin position="592"/>
        <end position="947"/>
    </location>
</feature>
<keyword evidence="7" id="KW-0509">mRNA transport</keyword>
<dbReference type="STRING" id="1094619.G4Z231"/>
<feature type="compositionally biased region" description="Polar residues" evidence="20">
    <location>
        <begin position="17"/>
        <end position="29"/>
    </location>
</feature>
<evidence type="ECO:0000256" key="13">
    <source>
        <dbReference type="ARBA" id="ARBA00023136"/>
    </source>
</evidence>
<dbReference type="GO" id="GO:0006405">
    <property type="term" value="P:RNA export from nucleus"/>
    <property type="evidence" value="ECO:0007669"/>
    <property type="project" value="TreeGrafter"/>
</dbReference>
<evidence type="ECO:0000256" key="11">
    <source>
        <dbReference type="ARBA" id="ARBA00023125"/>
    </source>
</evidence>
<dbReference type="SUPFAM" id="SSF90209">
    <property type="entry name" value="Ran binding protein zinc finger-like"/>
    <property type="match status" value="1"/>
</dbReference>
<dbReference type="RefSeq" id="XP_009523439.1">
    <property type="nucleotide sequence ID" value="XM_009525144.1"/>
</dbReference>
<dbReference type="KEGG" id="psoj:PHYSODRAFT_492606"/>
<dbReference type="EMBL" id="JH159153">
    <property type="protein sequence ID" value="EGZ20722.1"/>
    <property type="molecule type" value="Genomic_DNA"/>
</dbReference>
<evidence type="ECO:0000256" key="4">
    <source>
        <dbReference type="ARBA" id="ARBA00022448"/>
    </source>
</evidence>
<evidence type="ECO:0000256" key="7">
    <source>
        <dbReference type="ARBA" id="ARBA00022816"/>
    </source>
</evidence>
<keyword evidence="11" id="KW-0238">DNA-binding</keyword>
<evidence type="ECO:0000256" key="14">
    <source>
        <dbReference type="ARBA" id="ARBA00023242"/>
    </source>
</evidence>
<evidence type="ECO:0000256" key="2">
    <source>
        <dbReference type="ARBA" id="ARBA00004126"/>
    </source>
</evidence>
<evidence type="ECO:0000256" key="17">
    <source>
        <dbReference type="ARBA" id="ARBA00078197"/>
    </source>
</evidence>
<feature type="compositionally biased region" description="Low complexity" evidence="20">
    <location>
        <begin position="970"/>
        <end position="1057"/>
    </location>
</feature>
<feature type="compositionally biased region" description="Low complexity" evidence="20">
    <location>
        <begin position="828"/>
        <end position="898"/>
    </location>
</feature>
<evidence type="ECO:0000256" key="10">
    <source>
        <dbReference type="ARBA" id="ARBA00023010"/>
    </source>
</evidence>
<feature type="compositionally biased region" description="Polar residues" evidence="20">
    <location>
        <begin position="265"/>
        <end position="275"/>
    </location>
</feature>
<dbReference type="GO" id="GO:0017056">
    <property type="term" value="F:structural constituent of nuclear pore"/>
    <property type="evidence" value="ECO:0007669"/>
    <property type="project" value="TreeGrafter"/>
</dbReference>
<evidence type="ECO:0000256" key="19">
    <source>
        <dbReference type="PROSITE-ProRule" id="PRU00322"/>
    </source>
</evidence>
<feature type="compositionally biased region" description="Low complexity" evidence="20">
    <location>
        <begin position="758"/>
        <end position="769"/>
    </location>
</feature>
<comment type="cofactor">
    <cofactor evidence="1">
        <name>Zn(2+)</name>
        <dbReference type="ChEBI" id="CHEBI:29105"/>
    </cofactor>
</comment>
<keyword evidence="8" id="KW-0862">Zinc</keyword>
<evidence type="ECO:0000313" key="23">
    <source>
        <dbReference type="Proteomes" id="UP000002640"/>
    </source>
</evidence>
<dbReference type="OMA" id="SWAKYHL"/>
<evidence type="ECO:0000256" key="16">
    <source>
        <dbReference type="ARBA" id="ARBA00068609"/>
    </source>
</evidence>
<evidence type="ECO:0000313" key="22">
    <source>
        <dbReference type="EMBL" id="EGZ20722.1"/>
    </source>
</evidence>